<dbReference type="AlphaFoldDB" id="X1RNE2"/>
<dbReference type="EMBL" id="BARV01038077">
    <property type="protein sequence ID" value="GAI57029.1"/>
    <property type="molecule type" value="Genomic_DNA"/>
</dbReference>
<proteinExistence type="predicted"/>
<gene>
    <name evidence="1" type="ORF">S06H3_58758</name>
</gene>
<sequence length="139" mass="15132">MMRQREFRLPKLFTFADLLLLLAVGGSSFAFYGFRFWQDRFNQTGPTQVVIQAGKQIVAQLDLSQDTTLAVKGALGDVTVVVSGGRVSFVNAHCPLKICEKTGEINHKGEIIVCAPNQVLAKIVDSMSEDSGTLDGVSR</sequence>
<accession>X1RNE2</accession>
<organism evidence="1">
    <name type="scientific">marine sediment metagenome</name>
    <dbReference type="NCBI Taxonomy" id="412755"/>
    <lineage>
        <taxon>unclassified sequences</taxon>
        <taxon>metagenomes</taxon>
        <taxon>ecological metagenomes</taxon>
    </lineage>
</organism>
<protein>
    <submittedName>
        <fullName evidence="1">Uncharacterized protein</fullName>
    </submittedName>
</protein>
<reference evidence="1" key="1">
    <citation type="journal article" date="2014" name="Front. Microbiol.">
        <title>High frequency of phylogenetically diverse reductive dehalogenase-homologous genes in deep subseafloor sedimentary metagenomes.</title>
        <authorList>
            <person name="Kawai M."/>
            <person name="Futagami T."/>
            <person name="Toyoda A."/>
            <person name="Takaki Y."/>
            <person name="Nishi S."/>
            <person name="Hori S."/>
            <person name="Arai W."/>
            <person name="Tsubouchi T."/>
            <person name="Morono Y."/>
            <person name="Uchiyama I."/>
            <person name="Ito T."/>
            <person name="Fujiyama A."/>
            <person name="Inagaki F."/>
            <person name="Takami H."/>
        </authorList>
    </citation>
    <scope>NUCLEOTIDE SEQUENCE</scope>
    <source>
        <strain evidence="1">Expedition CK06-06</strain>
    </source>
</reference>
<dbReference type="InterPro" id="IPR038690">
    <property type="entry name" value="NusG_2_sf"/>
</dbReference>
<name>X1RNE2_9ZZZZ</name>
<dbReference type="Pfam" id="PF07009">
    <property type="entry name" value="NusG_II"/>
    <property type="match status" value="1"/>
</dbReference>
<comment type="caution">
    <text evidence="1">The sequence shown here is derived from an EMBL/GenBank/DDBJ whole genome shotgun (WGS) entry which is preliminary data.</text>
</comment>
<evidence type="ECO:0000313" key="1">
    <source>
        <dbReference type="EMBL" id="GAI57029.1"/>
    </source>
</evidence>
<dbReference type="Gene3D" id="2.60.320.10">
    <property type="entry name" value="N-utilization substance G protein NusG, insert domain"/>
    <property type="match status" value="1"/>
</dbReference>